<sequence length="92" mass="10086">MNLVAEDTGGEVVGWACHGPYRDGELLASDTELYALLRPPDQVGHGAGQAQDNGRARRFYERAGFQADGAEEPFEVEGVRVPEVRYARALPR</sequence>
<gene>
    <name evidence="1" type="ORF">QF034_006727</name>
</gene>
<dbReference type="InterPro" id="IPR016181">
    <property type="entry name" value="Acyl_CoA_acyltransferase"/>
</dbReference>
<evidence type="ECO:0008006" key="3">
    <source>
        <dbReference type="Google" id="ProtNLM"/>
    </source>
</evidence>
<protein>
    <recommendedName>
        <fullName evidence="3">Acetyltransferase</fullName>
    </recommendedName>
</protein>
<proteinExistence type="predicted"/>
<comment type="caution">
    <text evidence="1">The sequence shown here is derived from an EMBL/GenBank/DDBJ whole genome shotgun (WGS) entry which is preliminary data.</text>
</comment>
<keyword evidence="2" id="KW-1185">Reference proteome</keyword>
<dbReference type="SUPFAM" id="SSF55729">
    <property type="entry name" value="Acyl-CoA N-acyltransferases (Nat)"/>
    <property type="match status" value="1"/>
</dbReference>
<reference evidence="1 2" key="1">
    <citation type="submission" date="2023-07" db="EMBL/GenBank/DDBJ databases">
        <title>Comparative genomics of wheat-associated soil bacteria to identify genetic determinants of phenazine resistance.</title>
        <authorList>
            <person name="Mouncey N."/>
        </authorList>
    </citation>
    <scope>NUCLEOTIDE SEQUENCE [LARGE SCALE GENOMIC DNA]</scope>
    <source>
        <strain evidence="1 2">B3I12</strain>
    </source>
</reference>
<name>A0ABU0QYL0_9ACTN</name>
<dbReference type="Proteomes" id="UP001232755">
    <property type="component" value="Unassembled WGS sequence"/>
</dbReference>
<evidence type="ECO:0000313" key="2">
    <source>
        <dbReference type="Proteomes" id="UP001232755"/>
    </source>
</evidence>
<organism evidence="1 2">
    <name type="scientific">Streptomyces africanus</name>
    <dbReference type="NCBI Taxonomy" id="231024"/>
    <lineage>
        <taxon>Bacteria</taxon>
        <taxon>Bacillati</taxon>
        <taxon>Actinomycetota</taxon>
        <taxon>Actinomycetes</taxon>
        <taxon>Kitasatosporales</taxon>
        <taxon>Streptomycetaceae</taxon>
        <taxon>Streptomyces</taxon>
    </lineage>
</organism>
<dbReference type="Gene3D" id="3.40.630.30">
    <property type="match status" value="1"/>
</dbReference>
<dbReference type="EMBL" id="JAUSYP010000001">
    <property type="protein sequence ID" value="MDQ0752496.1"/>
    <property type="molecule type" value="Genomic_DNA"/>
</dbReference>
<evidence type="ECO:0000313" key="1">
    <source>
        <dbReference type="EMBL" id="MDQ0752496.1"/>
    </source>
</evidence>
<accession>A0ABU0QYL0</accession>